<dbReference type="EMBL" id="GBXM01108407">
    <property type="protein sequence ID" value="JAH00170.1"/>
    <property type="molecule type" value="Transcribed_RNA"/>
</dbReference>
<reference evidence="2" key="1">
    <citation type="submission" date="2014-11" db="EMBL/GenBank/DDBJ databases">
        <authorList>
            <person name="Amaro Gonzalez C."/>
        </authorList>
    </citation>
    <scope>NUCLEOTIDE SEQUENCE</scope>
</reference>
<reference evidence="2" key="2">
    <citation type="journal article" date="2015" name="Fish Shellfish Immunol.">
        <title>Early steps in the European eel (Anguilla anguilla)-Vibrio vulnificus interaction in the gills: Role of the RtxA13 toxin.</title>
        <authorList>
            <person name="Callol A."/>
            <person name="Pajuelo D."/>
            <person name="Ebbesson L."/>
            <person name="Teles M."/>
            <person name="MacKenzie S."/>
            <person name="Amaro C."/>
        </authorList>
    </citation>
    <scope>NUCLEOTIDE SEQUENCE</scope>
</reference>
<proteinExistence type="predicted"/>
<name>A0A0E9P7Y6_ANGAN</name>
<protein>
    <submittedName>
        <fullName evidence="2">Uncharacterized protein</fullName>
    </submittedName>
</protein>
<keyword evidence="1" id="KW-0472">Membrane</keyword>
<evidence type="ECO:0000313" key="2">
    <source>
        <dbReference type="EMBL" id="JAH00170.1"/>
    </source>
</evidence>
<feature type="transmembrane region" description="Helical" evidence="1">
    <location>
        <begin position="14"/>
        <end position="35"/>
    </location>
</feature>
<sequence length="37" mass="4483">MLFHTPCYSMYKMYSIYFIKLITTISSYNVIYMGVFL</sequence>
<dbReference type="AlphaFoldDB" id="A0A0E9P7Y6"/>
<organism evidence="2">
    <name type="scientific">Anguilla anguilla</name>
    <name type="common">European freshwater eel</name>
    <name type="synonym">Muraena anguilla</name>
    <dbReference type="NCBI Taxonomy" id="7936"/>
    <lineage>
        <taxon>Eukaryota</taxon>
        <taxon>Metazoa</taxon>
        <taxon>Chordata</taxon>
        <taxon>Craniata</taxon>
        <taxon>Vertebrata</taxon>
        <taxon>Euteleostomi</taxon>
        <taxon>Actinopterygii</taxon>
        <taxon>Neopterygii</taxon>
        <taxon>Teleostei</taxon>
        <taxon>Anguilliformes</taxon>
        <taxon>Anguillidae</taxon>
        <taxon>Anguilla</taxon>
    </lineage>
</organism>
<accession>A0A0E9P7Y6</accession>
<keyword evidence="1" id="KW-1133">Transmembrane helix</keyword>
<evidence type="ECO:0000256" key="1">
    <source>
        <dbReference type="SAM" id="Phobius"/>
    </source>
</evidence>
<keyword evidence="1" id="KW-0812">Transmembrane</keyword>